<gene>
    <name evidence="3" type="ORF">A7E78_00890</name>
</gene>
<keyword evidence="4" id="KW-1185">Reference proteome</keyword>
<feature type="domain" description="DUF1858" evidence="2">
    <location>
        <begin position="5"/>
        <end position="63"/>
    </location>
</feature>
<dbReference type="OrthoDB" id="9766989at2"/>
<reference evidence="3 4" key="1">
    <citation type="journal article" date="2017" name="Genome Announc.">
        <title>Complete Genome Sequences of Two Acetylene-Fermenting Pelobacter acetylenicus Strains.</title>
        <authorList>
            <person name="Sutton J.M."/>
            <person name="Baesman S.M."/>
            <person name="Fierst J.L."/>
            <person name="Poret-Peterson A.T."/>
            <person name="Oremland R.S."/>
            <person name="Dunlap D.S."/>
            <person name="Akob D.M."/>
        </authorList>
    </citation>
    <scope>NUCLEOTIDE SEQUENCE [LARGE SCALE GENOMIC DNA]</scope>
    <source>
        <strain evidence="3 4">SFB93</strain>
    </source>
</reference>
<dbReference type="RefSeq" id="WP_072282503.1">
    <property type="nucleotide sequence ID" value="NZ_CP015519.1"/>
</dbReference>
<dbReference type="PANTHER" id="PTHR30006:SF2">
    <property type="entry name" value="ABC TRANSPORTER SUBSTRATE-BINDING PROTEIN"/>
    <property type="match status" value="1"/>
</dbReference>
<dbReference type="InterPro" id="IPR015077">
    <property type="entry name" value="DUF1858"/>
</dbReference>
<dbReference type="SUPFAM" id="SSF140683">
    <property type="entry name" value="SP0561-like"/>
    <property type="match status" value="1"/>
</dbReference>
<dbReference type="Gene3D" id="1.10.3910.10">
    <property type="entry name" value="SP0561-like"/>
    <property type="match status" value="1"/>
</dbReference>
<organism evidence="3 4">
    <name type="scientific">Syntrophotalea acetylenivorans</name>
    <dbReference type="NCBI Taxonomy" id="1842532"/>
    <lineage>
        <taxon>Bacteria</taxon>
        <taxon>Pseudomonadati</taxon>
        <taxon>Thermodesulfobacteriota</taxon>
        <taxon>Desulfuromonadia</taxon>
        <taxon>Desulfuromonadales</taxon>
        <taxon>Syntrophotaleaceae</taxon>
        <taxon>Syntrophotalea</taxon>
    </lineage>
</organism>
<protein>
    <recommendedName>
        <fullName evidence="2">DUF1858 domain-containing protein</fullName>
    </recommendedName>
</protein>
<dbReference type="KEGG" id="pef:A7E78_00890"/>
<dbReference type="InterPro" id="IPR038062">
    <property type="entry name" value="ScdA-like_N_sf"/>
</dbReference>
<name>A0A1L3GKR6_9BACT</name>
<dbReference type="Pfam" id="PF13343">
    <property type="entry name" value="SBP_bac_6"/>
    <property type="match status" value="1"/>
</dbReference>
<evidence type="ECO:0000313" key="3">
    <source>
        <dbReference type="EMBL" id="APG26543.1"/>
    </source>
</evidence>
<evidence type="ECO:0000313" key="4">
    <source>
        <dbReference type="Proteomes" id="UP000182517"/>
    </source>
</evidence>
<dbReference type="STRING" id="1842532.A7E78_00890"/>
<dbReference type="Gene3D" id="3.40.190.10">
    <property type="entry name" value="Periplasmic binding protein-like II"/>
    <property type="match status" value="2"/>
</dbReference>
<dbReference type="Pfam" id="PF08984">
    <property type="entry name" value="DUF1858"/>
    <property type="match status" value="1"/>
</dbReference>
<evidence type="ECO:0000259" key="2">
    <source>
        <dbReference type="Pfam" id="PF08984"/>
    </source>
</evidence>
<accession>A0A1L3GKR6</accession>
<dbReference type="EMBL" id="CP015519">
    <property type="protein sequence ID" value="APG26543.1"/>
    <property type="molecule type" value="Genomic_DNA"/>
</dbReference>
<keyword evidence="1" id="KW-0732">Signal</keyword>
<proteinExistence type="predicted"/>
<dbReference type="Proteomes" id="UP000182517">
    <property type="component" value="Chromosome"/>
</dbReference>
<dbReference type="PANTHER" id="PTHR30006">
    <property type="entry name" value="THIAMINE-BINDING PERIPLASMIC PROTEIN-RELATED"/>
    <property type="match status" value="1"/>
</dbReference>
<evidence type="ECO:0000256" key="1">
    <source>
        <dbReference type="ARBA" id="ARBA00022729"/>
    </source>
</evidence>
<dbReference type="AlphaFoldDB" id="A0A1L3GKR6"/>
<dbReference type="SUPFAM" id="SSF53850">
    <property type="entry name" value="Periplasmic binding protein-like II"/>
    <property type="match status" value="1"/>
</dbReference>
<sequence length="406" mass="44908">MIQSIHLDMKIADLVNRWPETRPVFAAHGLEALTSEEGMRVLAPFLTLGTALRSRGVAVQSFIRLLNEAIAEEEVCEAPGLIDYQSQGDLTLLALMPCGIKVPFAKAISTFLTDLRKAGGPAITYAVEGNLNQELSYYSYVSTIERIEELPDIVVSADFNSFYHQSFYKRFVEAGNFIDVAETLPTTSYEKAGILDPEHQYSILGVNPLVMVADLDKTGDRPLPACWDDLLAEHWEGEVTLRGNKDFFCHAVLLPIYREHGAEGLLKLARNVCDGLHPAQMVKAIDSAQGGALYVMPEFFAHRVKHQERIRIIWPADGALASPVTLMVKKDRVAELQPVLDYLTGKELGKVLVGARFPTPHADLPGELQEKPLKWIGWEFIRANDLAVVNAAIDDVFMPAVKGVVS</sequence>